<sequence>MADLWETPAARAWLDAAVLRHSNGVFGKISPAVIWSDVRGDDGELIVPVDPQTLVDRINSTPYALLHNHDPGRPKGRILESAQFESEGGRKFVAAVLGYYVGGDVLSFRGLGLDAEEAVSPPLLLPVLPDGIWMDFATDPREVEEEWATAVINDAPLRVSRVQLSHNSADSAHELIRVGVPFVLLVWNPLVTAIASEIGKGIYAAFKTWLQKLLDKLSERRNPILVIQSHQDDCEVSFILRGKDVGQHYAAHDAQPDAAAQAARLIAKLKARDTAARQLVYEFDKEASKWYPSYAVLNDDRIVTDKIELIAIENLPSNLSLGLSRGESNIAIIPAALDDGV</sequence>
<dbReference type="RefSeq" id="WP_096471473.1">
    <property type="nucleotide sequence ID" value="NZ_AP018111.1"/>
</dbReference>
<accession>A0A1Y1BEG9</accession>
<reference evidence="1 2" key="1">
    <citation type="journal article" date="2017" name="Genome Announc.">
        <title>Complete Genome Sequence of Burkholderia stabilis FERMP-21014.</title>
        <authorList>
            <person name="Konishi K."/>
            <person name="Kumagai T."/>
            <person name="Sakasegawa S."/>
            <person name="Tamura T."/>
        </authorList>
    </citation>
    <scope>NUCLEOTIDE SEQUENCE [LARGE SCALE GENOMIC DNA]</scope>
    <source>
        <strain evidence="1 2">FERMP-21014</strain>
    </source>
</reference>
<name>A0A1Y1BEG9_9BURK</name>
<dbReference type="AlphaFoldDB" id="A0A1Y1BEG9"/>
<evidence type="ECO:0000313" key="1">
    <source>
        <dbReference type="EMBL" id="BAX58370.1"/>
    </source>
</evidence>
<proteinExistence type="predicted"/>
<gene>
    <name evidence="1" type="ORF">BSFP_011840</name>
</gene>
<dbReference type="EMBL" id="AP018111">
    <property type="protein sequence ID" value="BAX58370.1"/>
    <property type="molecule type" value="Genomic_DNA"/>
</dbReference>
<evidence type="ECO:0000313" key="2">
    <source>
        <dbReference type="Proteomes" id="UP000218432"/>
    </source>
</evidence>
<protein>
    <submittedName>
        <fullName evidence="1">Uncharacterized protein</fullName>
    </submittedName>
</protein>
<dbReference type="Proteomes" id="UP000218432">
    <property type="component" value="Chromosome 1"/>
</dbReference>
<organism evidence="1 2">
    <name type="scientific">Burkholderia stabilis</name>
    <dbReference type="NCBI Taxonomy" id="95485"/>
    <lineage>
        <taxon>Bacteria</taxon>
        <taxon>Pseudomonadati</taxon>
        <taxon>Pseudomonadota</taxon>
        <taxon>Betaproteobacteria</taxon>
        <taxon>Burkholderiales</taxon>
        <taxon>Burkholderiaceae</taxon>
        <taxon>Burkholderia</taxon>
        <taxon>Burkholderia cepacia complex</taxon>
    </lineage>
</organism>